<proteinExistence type="predicted"/>
<dbReference type="RefSeq" id="WP_109585043.1">
    <property type="nucleotide sequence ID" value="NZ_QGGT01000006.1"/>
</dbReference>
<evidence type="ECO:0000313" key="1">
    <source>
        <dbReference type="EMBL" id="PWK32603.1"/>
    </source>
</evidence>
<dbReference type="Pfam" id="PF11697">
    <property type="entry name" value="DUF3293"/>
    <property type="match status" value="1"/>
</dbReference>
<protein>
    <submittedName>
        <fullName evidence="1">Uncharacterized protein DUF3293</fullName>
    </submittedName>
</protein>
<dbReference type="EMBL" id="QGGT01000006">
    <property type="protein sequence ID" value="PWK32603.1"/>
    <property type="molecule type" value="Genomic_DNA"/>
</dbReference>
<accession>A0A316EN24</accession>
<dbReference type="InterPro" id="IPR021710">
    <property type="entry name" value="DUF3293"/>
</dbReference>
<dbReference type="AlphaFoldDB" id="A0A316EN24"/>
<sequence length="151" mass="16299">MSSEFHSILRSTPSRIPRDVIDAYLETEYRVGGDTPCVLKVGARSAALEALHRHHGVACSAFVTAWNPYSESLAPAHNAARQLELAQALARRGLVAVPGVGQHPNNGWPGEESYLVLGLPLDEARALGARFGQNAVLWSGEDAVPRLILLR</sequence>
<keyword evidence="2" id="KW-1185">Reference proteome</keyword>
<name>A0A316EN24_9BURK</name>
<comment type="caution">
    <text evidence="1">The sequence shown here is derived from an EMBL/GenBank/DDBJ whole genome shotgun (WGS) entry which is preliminary data.</text>
</comment>
<gene>
    <name evidence="1" type="ORF">C7419_10622</name>
</gene>
<dbReference type="Proteomes" id="UP000245754">
    <property type="component" value="Unassembled WGS sequence"/>
</dbReference>
<organism evidence="1 2">
    <name type="scientific">Cupriavidus plantarum</name>
    <dbReference type="NCBI Taxonomy" id="942865"/>
    <lineage>
        <taxon>Bacteria</taxon>
        <taxon>Pseudomonadati</taxon>
        <taxon>Pseudomonadota</taxon>
        <taxon>Betaproteobacteria</taxon>
        <taxon>Burkholderiales</taxon>
        <taxon>Burkholderiaceae</taxon>
        <taxon>Cupriavidus</taxon>
    </lineage>
</organism>
<reference evidence="1 2" key="1">
    <citation type="submission" date="2018-05" db="EMBL/GenBank/DDBJ databases">
        <title>Genomic Encyclopedia of Type Strains, Phase IV (KMG-V): Genome sequencing to study the core and pangenomes of soil and plant-associated prokaryotes.</title>
        <authorList>
            <person name="Whitman W."/>
        </authorList>
    </citation>
    <scope>NUCLEOTIDE SEQUENCE [LARGE SCALE GENOMIC DNA]</scope>
    <source>
        <strain evidence="1 2">SLV-132</strain>
    </source>
</reference>
<evidence type="ECO:0000313" key="2">
    <source>
        <dbReference type="Proteomes" id="UP000245754"/>
    </source>
</evidence>